<dbReference type="PROSITE" id="PS51843">
    <property type="entry name" value="NR_LBD"/>
    <property type="match status" value="1"/>
</dbReference>
<dbReference type="SMART" id="SM00399">
    <property type="entry name" value="ZnF_C4"/>
    <property type="match status" value="2"/>
</dbReference>
<reference evidence="11" key="1">
    <citation type="submission" date="2021-02" db="EMBL/GenBank/DDBJ databases">
        <authorList>
            <person name="Nowell W R."/>
        </authorList>
    </citation>
    <scope>NUCLEOTIDE SEQUENCE</scope>
</reference>
<evidence type="ECO:0000256" key="4">
    <source>
        <dbReference type="ARBA" id="ARBA00023015"/>
    </source>
</evidence>
<dbReference type="InterPro" id="IPR000536">
    <property type="entry name" value="Nucl_hrmn_rcpt_lig-bd"/>
</dbReference>
<dbReference type="Pfam" id="PF00104">
    <property type="entry name" value="Hormone_recep"/>
    <property type="match status" value="1"/>
</dbReference>
<keyword evidence="8" id="KW-0539">Nucleus</keyword>
<sequence length="476" mass="55276">MDTLILDQTSAIYLQDFRTEPCQVCGENASGWHCGSITCEACKKFFLRSVNDEYRKYKCIKDKKCPITRTTRTQCQYCRYTKCIEVGMKLSEGNSNPKIEEIFKQIPCAVCQKASSGIHFGATTCEGCKGFFRRTIKERIPQRYKCPEKNNCEINYLTRSACRACRFQKCLTVGMSIEGSRIGRQSNLFKHKMVEMQRRGLIRSQLHHVIALNSTNYHYNSSNRIHNNNSRKKITNSTINDTDELSSYVQSAMVLNCEDKLEVHLLQKISEVENAYINYLKELPFCSNETNDLWVTCATQLNEYTARVRDFTLNITDFCILNSDDKNLLIDLSTHSVIVLCLCLQSSRFQNLNWNYLNISINSTYGQYLQQTFPFLFDLNQLTYSMEKEFQLLELDDKEIALFIILLITSIPNSKFKEMEKIQEDFFCILYDYMSAKRGIHNTDYFILTVQIPFLHRINSIISTNLVNLKYSSLSI</sequence>
<dbReference type="CDD" id="cd06916">
    <property type="entry name" value="NR_DBD_like"/>
    <property type="match status" value="2"/>
</dbReference>
<organism evidence="11 14">
    <name type="scientific">Adineta steineri</name>
    <dbReference type="NCBI Taxonomy" id="433720"/>
    <lineage>
        <taxon>Eukaryota</taxon>
        <taxon>Metazoa</taxon>
        <taxon>Spiralia</taxon>
        <taxon>Gnathifera</taxon>
        <taxon>Rotifera</taxon>
        <taxon>Eurotatoria</taxon>
        <taxon>Bdelloidea</taxon>
        <taxon>Adinetida</taxon>
        <taxon>Adinetidae</taxon>
        <taxon>Adineta</taxon>
    </lineage>
</organism>
<dbReference type="EMBL" id="CAJNOI010000038">
    <property type="protein sequence ID" value="CAF0905228.1"/>
    <property type="molecule type" value="Genomic_DNA"/>
</dbReference>
<evidence type="ECO:0000256" key="8">
    <source>
        <dbReference type="ARBA" id="ARBA00023242"/>
    </source>
</evidence>
<dbReference type="Proteomes" id="UP000663877">
    <property type="component" value="Unassembled WGS sequence"/>
</dbReference>
<keyword evidence="7" id="KW-0675">Receptor</keyword>
<dbReference type="GO" id="GO:0000122">
    <property type="term" value="P:negative regulation of transcription by RNA polymerase II"/>
    <property type="evidence" value="ECO:0007669"/>
    <property type="project" value="TreeGrafter"/>
</dbReference>
<feature type="domain" description="Nuclear receptor" evidence="9">
    <location>
        <begin position="105"/>
        <end position="182"/>
    </location>
</feature>
<evidence type="ECO:0000313" key="13">
    <source>
        <dbReference type="Proteomes" id="UP000663832"/>
    </source>
</evidence>
<evidence type="ECO:0000259" key="10">
    <source>
        <dbReference type="PROSITE" id="PS51843"/>
    </source>
</evidence>
<proteinExistence type="predicted"/>
<evidence type="ECO:0000256" key="6">
    <source>
        <dbReference type="ARBA" id="ARBA00023163"/>
    </source>
</evidence>
<dbReference type="InterPro" id="IPR035500">
    <property type="entry name" value="NHR-like_dom_sf"/>
</dbReference>
<evidence type="ECO:0000313" key="11">
    <source>
        <dbReference type="EMBL" id="CAF0905228.1"/>
    </source>
</evidence>
<dbReference type="AlphaFoldDB" id="A0A813ZZC6"/>
<evidence type="ECO:0000256" key="2">
    <source>
        <dbReference type="ARBA" id="ARBA00022771"/>
    </source>
</evidence>
<evidence type="ECO:0000313" key="14">
    <source>
        <dbReference type="Proteomes" id="UP000663877"/>
    </source>
</evidence>
<keyword evidence="6" id="KW-0804">Transcription</keyword>
<evidence type="ECO:0000256" key="7">
    <source>
        <dbReference type="ARBA" id="ARBA00023170"/>
    </source>
</evidence>
<evidence type="ECO:0000256" key="5">
    <source>
        <dbReference type="ARBA" id="ARBA00023125"/>
    </source>
</evidence>
<dbReference type="InterPro" id="IPR050234">
    <property type="entry name" value="Nuclear_hormone_rcpt_NR1"/>
</dbReference>
<dbReference type="GO" id="GO:0004879">
    <property type="term" value="F:nuclear receptor activity"/>
    <property type="evidence" value="ECO:0007669"/>
    <property type="project" value="TreeGrafter"/>
</dbReference>
<dbReference type="Gene3D" id="3.30.50.10">
    <property type="entry name" value="Erythroid Transcription Factor GATA-1, subunit A"/>
    <property type="match status" value="2"/>
</dbReference>
<dbReference type="InterPro" id="IPR001628">
    <property type="entry name" value="Znf_hrmn_rcpt"/>
</dbReference>
<dbReference type="GO" id="GO:0045944">
    <property type="term" value="P:positive regulation of transcription by RNA polymerase II"/>
    <property type="evidence" value="ECO:0007669"/>
    <property type="project" value="TreeGrafter"/>
</dbReference>
<keyword evidence="2" id="KW-0863">Zinc-finger</keyword>
<keyword evidence="3" id="KW-0862">Zinc</keyword>
<dbReference type="Pfam" id="PF00105">
    <property type="entry name" value="zf-C4"/>
    <property type="match status" value="2"/>
</dbReference>
<evidence type="ECO:0000256" key="1">
    <source>
        <dbReference type="ARBA" id="ARBA00022723"/>
    </source>
</evidence>
<dbReference type="GO" id="GO:0000978">
    <property type="term" value="F:RNA polymerase II cis-regulatory region sequence-specific DNA binding"/>
    <property type="evidence" value="ECO:0007669"/>
    <property type="project" value="TreeGrafter"/>
</dbReference>
<dbReference type="GO" id="GO:0030154">
    <property type="term" value="P:cell differentiation"/>
    <property type="evidence" value="ECO:0007669"/>
    <property type="project" value="TreeGrafter"/>
</dbReference>
<dbReference type="PROSITE" id="PS51030">
    <property type="entry name" value="NUCLEAR_REC_DBD_2"/>
    <property type="match status" value="2"/>
</dbReference>
<evidence type="ECO:0000256" key="3">
    <source>
        <dbReference type="ARBA" id="ARBA00022833"/>
    </source>
</evidence>
<dbReference type="PANTHER" id="PTHR24082:SF473">
    <property type="entry name" value="ECDYSONE-INDUCED PROTEIN 75B, ISOFORM B"/>
    <property type="match status" value="1"/>
</dbReference>
<dbReference type="PRINTS" id="PR00047">
    <property type="entry name" value="STROIDFINGER"/>
</dbReference>
<dbReference type="GO" id="GO:0009755">
    <property type="term" value="P:hormone-mediated signaling pathway"/>
    <property type="evidence" value="ECO:0007669"/>
    <property type="project" value="TreeGrafter"/>
</dbReference>
<keyword evidence="4" id="KW-0805">Transcription regulation</keyword>
<dbReference type="InterPro" id="IPR013088">
    <property type="entry name" value="Znf_NHR/GATA"/>
</dbReference>
<dbReference type="PROSITE" id="PS00031">
    <property type="entry name" value="NUCLEAR_REC_DBD_1"/>
    <property type="match status" value="1"/>
</dbReference>
<dbReference type="EMBL" id="CAJNOM010000100">
    <property type="protein sequence ID" value="CAF1046195.1"/>
    <property type="molecule type" value="Genomic_DNA"/>
</dbReference>
<keyword evidence="5" id="KW-0238">DNA-binding</keyword>
<name>A0A813ZZC6_9BILA</name>
<dbReference type="SUPFAM" id="SSF57716">
    <property type="entry name" value="Glucocorticoid receptor-like (DNA-binding domain)"/>
    <property type="match status" value="2"/>
</dbReference>
<evidence type="ECO:0000259" key="9">
    <source>
        <dbReference type="PROSITE" id="PS51030"/>
    </source>
</evidence>
<dbReference type="PANTHER" id="PTHR24082">
    <property type="entry name" value="NUCLEAR HORMONE RECEPTOR"/>
    <property type="match status" value="1"/>
</dbReference>
<protein>
    <submittedName>
        <fullName evidence="11">Uncharacterized protein</fullName>
    </submittedName>
</protein>
<feature type="domain" description="Nuclear receptor" evidence="9">
    <location>
        <begin position="19"/>
        <end position="95"/>
    </location>
</feature>
<gene>
    <name evidence="11" type="ORF">BJG266_LOCUS10695</name>
    <name evidence="12" type="ORF">QVE165_LOCUS17351</name>
</gene>
<dbReference type="OrthoDB" id="5771769at2759"/>
<dbReference type="Proteomes" id="UP000663832">
    <property type="component" value="Unassembled WGS sequence"/>
</dbReference>
<dbReference type="GO" id="GO:0008270">
    <property type="term" value="F:zinc ion binding"/>
    <property type="evidence" value="ECO:0007669"/>
    <property type="project" value="UniProtKB-KW"/>
</dbReference>
<dbReference type="SUPFAM" id="SSF48508">
    <property type="entry name" value="Nuclear receptor ligand-binding domain"/>
    <property type="match status" value="1"/>
</dbReference>
<comment type="caution">
    <text evidence="11">The sequence shown here is derived from an EMBL/GenBank/DDBJ whole genome shotgun (WGS) entry which is preliminary data.</text>
</comment>
<feature type="domain" description="NR LBD" evidence="10">
    <location>
        <begin position="261"/>
        <end position="476"/>
    </location>
</feature>
<evidence type="ECO:0000313" key="12">
    <source>
        <dbReference type="EMBL" id="CAF1046195.1"/>
    </source>
</evidence>
<accession>A0A813ZZC6</accession>
<dbReference type="Gene3D" id="1.10.565.10">
    <property type="entry name" value="Retinoid X Receptor"/>
    <property type="match status" value="1"/>
</dbReference>
<keyword evidence="13" id="KW-1185">Reference proteome</keyword>
<keyword evidence="1" id="KW-0479">Metal-binding</keyword>